<comment type="caution">
    <text evidence="2">The sequence shown here is derived from an EMBL/GenBank/DDBJ whole genome shotgun (WGS) entry which is preliminary data.</text>
</comment>
<gene>
    <name evidence="2" type="ORF">Cgig2_024185</name>
</gene>
<feature type="domain" description="Zinc knuckle CX2CX4HX4C" evidence="1">
    <location>
        <begin position="4"/>
        <end position="50"/>
    </location>
</feature>
<protein>
    <recommendedName>
        <fullName evidence="1">Zinc knuckle CX2CX4HX4C domain-containing protein</fullName>
    </recommendedName>
</protein>
<reference evidence="2" key="1">
    <citation type="submission" date="2022-04" db="EMBL/GenBank/DDBJ databases">
        <title>Carnegiea gigantea Genome sequencing and assembly v2.</title>
        <authorList>
            <person name="Copetti D."/>
            <person name="Sanderson M.J."/>
            <person name="Burquez A."/>
            <person name="Wojciechowski M.F."/>
        </authorList>
    </citation>
    <scope>NUCLEOTIDE SEQUENCE</scope>
    <source>
        <strain evidence="2">SGP5-SGP5p</strain>
        <tissue evidence="2">Aerial part</tissue>
    </source>
</reference>
<dbReference type="PANTHER" id="PTHR33710">
    <property type="entry name" value="BNAC02G09200D PROTEIN"/>
    <property type="match status" value="1"/>
</dbReference>
<accession>A0A9Q1KHF3</accession>
<dbReference type="EMBL" id="JAKOGI010000119">
    <property type="protein sequence ID" value="KAJ8443408.1"/>
    <property type="molecule type" value="Genomic_DNA"/>
</dbReference>
<dbReference type="AlphaFoldDB" id="A0A9Q1KHF3"/>
<dbReference type="Proteomes" id="UP001153076">
    <property type="component" value="Unassembled WGS sequence"/>
</dbReference>
<evidence type="ECO:0000313" key="2">
    <source>
        <dbReference type="EMBL" id="KAJ8443408.1"/>
    </source>
</evidence>
<organism evidence="2 3">
    <name type="scientific">Carnegiea gigantea</name>
    <dbReference type="NCBI Taxonomy" id="171969"/>
    <lineage>
        <taxon>Eukaryota</taxon>
        <taxon>Viridiplantae</taxon>
        <taxon>Streptophyta</taxon>
        <taxon>Embryophyta</taxon>
        <taxon>Tracheophyta</taxon>
        <taxon>Spermatophyta</taxon>
        <taxon>Magnoliopsida</taxon>
        <taxon>eudicotyledons</taxon>
        <taxon>Gunneridae</taxon>
        <taxon>Pentapetalae</taxon>
        <taxon>Caryophyllales</taxon>
        <taxon>Cactineae</taxon>
        <taxon>Cactaceae</taxon>
        <taxon>Cactoideae</taxon>
        <taxon>Echinocereeae</taxon>
        <taxon>Carnegiea</taxon>
    </lineage>
</organism>
<dbReference type="OrthoDB" id="1113909at2759"/>
<dbReference type="Pfam" id="PF14392">
    <property type="entry name" value="zf-CCHC_4"/>
    <property type="match status" value="1"/>
</dbReference>
<name>A0A9Q1KHF3_9CARY</name>
<proteinExistence type="predicted"/>
<keyword evidence="3" id="KW-1185">Reference proteome</keyword>
<sequence length="309" mass="35154">MVDIDVTKPLVRGMNVMGMKASLLVKLKYVRLPDLCYGCVCVGHVLRGCDIVDRNIEEDLLQYGNWLRASPLKSCRRNAAAEIKEEKKLYLAFRNSVSQVLTDLRSLLRRLAPKVLFLSETKHSKLEMEAILHKLGDFFGVFVDARGGKRRTLTGDSVTYAGGRRSIENGVIVEERLDHFLANIEWSLIFPDTAVSHVDFDMLDHLLILLKCQANLSRGGECRHRFLFENMWIIDLSCVDVVSNAWLATSSTNVVDNVLLQIKKCPSELSRLNEKTFGLVGTNIKRLEQQLHFQHDVMSRRNSPGRLRE</sequence>
<dbReference type="InterPro" id="IPR025836">
    <property type="entry name" value="Zn_knuckle_CX2CX4HX4C"/>
</dbReference>
<dbReference type="PANTHER" id="PTHR33710:SF71">
    <property type="entry name" value="ENDONUCLEASE_EXONUCLEASE_PHOSPHATASE DOMAIN-CONTAINING PROTEIN"/>
    <property type="match status" value="1"/>
</dbReference>
<evidence type="ECO:0000313" key="3">
    <source>
        <dbReference type="Proteomes" id="UP001153076"/>
    </source>
</evidence>
<evidence type="ECO:0000259" key="1">
    <source>
        <dbReference type="Pfam" id="PF14392"/>
    </source>
</evidence>